<evidence type="ECO:0000259" key="7">
    <source>
        <dbReference type="PROSITE" id="PS51918"/>
    </source>
</evidence>
<feature type="domain" description="Radical SAM core" evidence="7">
    <location>
        <begin position="1"/>
        <end position="229"/>
    </location>
</feature>
<evidence type="ECO:0000256" key="6">
    <source>
        <dbReference type="ARBA" id="ARBA00023601"/>
    </source>
</evidence>
<comment type="similarity">
    <text evidence="6">Belongs to the radical SAM superfamily. Anaerobic sulfatase-maturating enzyme family.</text>
</comment>
<evidence type="ECO:0000313" key="8">
    <source>
        <dbReference type="EMBL" id="HJG28288.1"/>
    </source>
</evidence>
<dbReference type="AlphaFoldDB" id="A0A921LQT6"/>
<comment type="cofactor">
    <cofactor evidence="1">
        <name>[4Fe-4S] cluster</name>
        <dbReference type="ChEBI" id="CHEBI:49883"/>
    </cofactor>
</comment>
<dbReference type="NCBIfam" id="TIGR04085">
    <property type="entry name" value="rSAM_more_4Fe4S"/>
    <property type="match status" value="1"/>
</dbReference>
<dbReference type="InterPro" id="IPR034485">
    <property type="entry name" value="Anaerobic_Cys-type_sulfatase-m"/>
</dbReference>
<dbReference type="InterPro" id="IPR007197">
    <property type="entry name" value="rSAM"/>
</dbReference>
<evidence type="ECO:0000256" key="3">
    <source>
        <dbReference type="ARBA" id="ARBA00022723"/>
    </source>
</evidence>
<keyword evidence="4" id="KW-0408">Iron</keyword>
<sequence>MPHVNLLIKPASSLCNMRCRYCFYEDEAANRTQASLGIMTPQTAELLIRQAFDAAGEQGDISIAFQGGEPTLAGLCFFESFVELVRRYNHKQLPVSYAIQTNGYAINEEWAAFLAKNRFLVGISVDGDKALHDEFRVDAAGKGTWQRTQKSLRLLQTAGVDCNLLCVVTKRCAKSAVRTYHALQKTGVGYLQFIPCLDPLGEERGRRPWSLTPEDYGTFLCSLFDEWYRDWENGRYTSVRLFDDYVHLAMGLPSSTCATNGRCGSYYVVEADGSVYPCDFYVLDPWKLGDIHQTPLRELGQTERAADFLKAGLHRPVMCRECPWTRLCLGGCKRDWCTDKNGAVANYYCQSFRRFFAYAETRIRTIASEEAALRRRNGL</sequence>
<evidence type="ECO:0000256" key="1">
    <source>
        <dbReference type="ARBA" id="ARBA00001966"/>
    </source>
</evidence>
<name>A0A921LQT6_9FIRM</name>
<dbReference type="InterPro" id="IPR023885">
    <property type="entry name" value="4Fe4S-binding_SPASM_dom"/>
</dbReference>
<dbReference type="InterPro" id="IPR023867">
    <property type="entry name" value="Sulphatase_maturase_rSAM"/>
</dbReference>
<evidence type="ECO:0000256" key="5">
    <source>
        <dbReference type="ARBA" id="ARBA00023014"/>
    </source>
</evidence>
<dbReference type="PANTHER" id="PTHR43273">
    <property type="entry name" value="ANAEROBIC SULFATASE-MATURATING ENZYME HOMOLOG ASLB-RELATED"/>
    <property type="match status" value="1"/>
</dbReference>
<dbReference type="GO" id="GO:0046872">
    <property type="term" value="F:metal ion binding"/>
    <property type="evidence" value="ECO:0007669"/>
    <property type="project" value="UniProtKB-KW"/>
</dbReference>
<evidence type="ECO:0000256" key="2">
    <source>
        <dbReference type="ARBA" id="ARBA00022691"/>
    </source>
</evidence>
<comment type="caution">
    <text evidence="8">The sequence shown here is derived from an EMBL/GenBank/DDBJ whole genome shotgun (WGS) entry which is preliminary data.</text>
</comment>
<dbReference type="SUPFAM" id="SSF102114">
    <property type="entry name" value="Radical SAM enzymes"/>
    <property type="match status" value="1"/>
</dbReference>
<dbReference type="Pfam" id="PF04055">
    <property type="entry name" value="Radical_SAM"/>
    <property type="match status" value="1"/>
</dbReference>
<dbReference type="InterPro" id="IPR013785">
    <property type="entry name" value="Aldolase_TIM"/>
</dbReference>
<evidence type="ECO:0000313" key="9">
    <source>
        <dbReference type="Proteomes" id="UP000782880"/>
    </source>
</evidence>
<dbReference type="SFLD" id="SFLDG01072">
    <property type="entry name" value="dehydrogenase_like"/>
    <property type="match status" value="1"/>
</dbReference>
<dbReference type="EMBL" id="DYVE01000169">
    <property type="protein sequence ID" value="HJG28288.1"/>
    <property type="molecule type" value="Genomic_DNA"/>
</dbReference>
<dbReference type="GO" id="GO:0016491">
    <property type="term" value="F:oxidoreductase activity"/>
    <property type="evidence" value="ECO:0007669"/>
    <property type="project" value="InterPro"/>
</dbReference>
<dbReference type="InterPro" id="IPR058240">
    <property type="entry name" value="rSAM_sf"/>
</dbReference>
<keyword evidence="5" id="KW-0411">Iron-sulfur</keyword>
<proteinExistence type="inferred from homology"/>
<dbReference type="SFLD" id="SFLDS00029">
    <property type="entry name" value="Radical_SAM"/>
    <property type="match status" value="1"/>
</dbReference>
<organism evidence="8 9">
    <name type="scientific">Subdoligranulum variabile</name>
    <dbReference type="NCBI Taxonomy" id="214851"/>
    <lineage>
        <taxon>Bacteria</taxon>
        <taxon>Bacillati</taxon>
        <taxon>Bacillota</taxon>
        <taxon>Clostridia</taxon>
        <taxon>Eubacteriales</taxon>
        <taxon>Oscillospiraceae</taxon>
        <taxon>Subdoligranulum</taxon>
    </lineage>
</organism>
<keyword evidence="3" id="KW-0479">Metal-binding</keyword>
<dbReference type="NCBIfam" id="TIGR03942">
    <property type="entry name" value="sulfatase_rSAM"/>
    <property type="match status" value="1"/>
</dbReference>
<dbReference type="GO" id="GO:0051536">
    <property type="term" value="F:iron-sulfur cluster binding"/>
    <property type="evidence" value="ECO:0007669"/>
    <property type="project" value="UniProtKB-KW"/>
</dbReference>
<dbReference type="CDD" id="cd01335">
    <property type="entry name" value="Radical_SAM"/>
    <property type="match status" value="1"/>
</dbReference>
<dbReference type="SFLD" id="SFLDG01067">
    <property type="entry name" value="SPASM/twitch_domain_containing"/>
    <property type="match status" value="1"/>
</dbReference>
<dbReference type="SFLD" id="SFLDF00289">
    <property type="entry name" value="anaerobic_Cys-type_sulfatase-m"/>
    <property type="match status" value="1"/>
</dbReference>
<accession>A0A921LQT6</accession>
<gene>
    <name evidence="8" type="ORF">K8V20_06545</name>
</gene>
<dbReference type="PROSITE" id="PS51918">
    <property type="entry name" value="RADICAL_SAM"/>
    <property type="match status" value="1"/>
</dbReference>
<dbReference type="Proteomes" id="UP000782880">
    <property type="component" value="Unassembled WGS sequence"/>
</dbReference>
<dbReference type="PANTHER" id="PTHR43273:SF3">
    <property type="entry name" value="ANAEROBIC SULFATASE-MATURATING ENZYME HOMOLOG ASLB-RELATED"/>
    <property type="match status" value="1"/>
</dbReference>
<dbReference type="SFLD" id="SFLDG01386">
    <property type="entry name" value="main_SPASM_domain-containing"/>
    <property type="match status" value="1"/>
</dbReference>
<keyword evidence="2" id="KW-0949">S-adenosyl-L-methionine</keyword>
<evidence type="ECO:0000256" key="4">
    <source>
        <dbReference type="ARBA" id="ARBA00023004"/>
    </source>
</evidence>
<dbReference type="Gene3D" id="3.20.20.70">
    <property type="entry name" value="Aldolase class I"/>
    <property type="match status" value="1"/>
</dbReference>
<dbReference type="SFLD" id="SFLDG01384">
    <property type="entry name" value="thioether_bond_formation_requi"/>
    <property type="match status" value="1"/>
</dbReference>
<dbReference type="Pfam" id="PF13186">
    <property type="entry name" value="SPASM"/>
    <property type="match status" value="1"/>
</dbReference>
<reference evidence="8" key="2">
    <citation type="submission" date="2021-09" db="EMBL/GenBank/DDBJ databases">
        <authorList>
            <person name="Gilroy R."/>
        </authorList>
    </citation>
    <scope>NUCLEOTIDE SEQUENCE</scope>
    <source>
        <strain evidence="8">ChiBcec21-2208</strain>
    </source>
</reference>
<reference evidence="8" key="1">
    <citation type="journal article" date="2021" name="PeerJ">
        <title>Extensive microbial diversity within the chicken gut microbiome revealed by metagenomics and culture.</title>
        <authorList>
            <person name="Gilroy R."/>
            <person name="Ravi A."/>
            <person name="Getino M."/>
            <person name="Pursley I."/>
            <person name="Horton D.L."/>
            <person name="Alikhan N.F."/>
            <person name="Baker D."/>
            <person name="Gharbi K."/>
            <person name="Hall N."/>
            <person name="Watson M."/>
            <person name="Adriaenssens E.M."/>
            <person name="Foster-Nyarko E."/>
            <person name="Jarju S."/>
            <person name="Secka A."/>
            <person name="Antonio M."/>
            <person name="Oren A."/>
            <person name="Chaudhuri R.R."/>
            <person name="La Ragione R."/>
            <person name="Hildebrand F."/>
            <person name="Pallen M.J."/>
        </authorList>
    </citation>
    <scope>NUCLEOTIDE SEQUENCE</scope>
    <source>
        <strain evidence="8">ChiBcec21-2208</strain>
    </source>
</reference>
<protein>
    <submittedName>
        <fullName evidence="8">Anaerobic sulfatase maturase</fullName>
    </submittedName>
</protein>